<dbReference type="Proteomes" id="UP000016491">
    <property type="component" value="Unassembled WGS sequence"/>
</dbReference>
<evidence type="ECO:0000313" key="2">
    <source>
        <dbReference type="Proteomes" id="UP000016491"/>
    </source>
</evidence>
<reference evidence="1 2" key="1">
    <citation type="submission" date="2013-07" db="EMBL/GenBank/DDBJ databases">
        <authorList>
            <person name="Weinstock G."/>
            <person name="Sodergren E."/>
            <person name="Wylie T."/>
            <person name="Fulton L."/>
            <person name="Fulton R."/>
            <person name="Fronick C."/>
            <person name="O'Laughlin M."/>
            <person name="Godfrey J."/>
            <person name="Miner T."/>
            <person name="Herter B."/>
            <person name="Appelbaum E."/>
            <person name="Cordes M."/>
            <person name="Lek S."/>
            <person name="Wollam A."/>
            <person name="Pepin K.H."/>
            <person name="Palsikar V.B."/>
            <person name="Mitreva M."/>
            <person name="Wilson R.K."/>
        </authorList>
    </citation>
    <scope>NUCLEOTIDE SEQUENCE [LARGE SCALE GENOMIC DNA]</scope>
    <source>
        <strain evidence="1 2">ATCC 14940</strain>
    </source>
</reference>
<name>A0ABC9TPQ8_CLOSY</name>
<gene>
    <name evidence="1" type="ORF">CLOSYM_04987</name>
</gene>
<evidence type="ECO:0000313" key="1">
    <source>
        <dbReference type="EMBL" id="ERI73327.1"/>
    </source>
</evidence>
<accession>A0ABC9TPQ8</accession>
<comment type="caution">
    <text evidence="1">The sequence shown here is derived from an EMBL/GenBank/DDBJ whole genome shotgun (WGS) entry which is preliminary data.</text>
</comment>
<proteinExistence type="predicted"/>
<dbReference type="EMBL" id="AWSU01000399">
    <property type="protein sequence ID" value="ERI73327.1"/>
    <property type="molecule type" value="Genomic_DNA"/>
</dbReference>
<protein>
    <submittedName>
        <fullName evidence="1">Uncharacterized protein</fullName>
    </submittedName>
</protein>
<dbReference type="AlphaFoldDB" id="A0ABC9TPQ8"/>
<organism evidence="1 2">
    <name type="scientific">[Clostridium] symbiosum ATCC 14940</name>
    <dbReference type="NCBI Taxonomy" id="411472"/>
    <lineage>
        <taxon>Bacteria</taxon>
        <taxon>Bacillati</taxon>
        <taxon>Bacillota</taxon>
        <taxon>Clostridia</taxon>
        <taxon>Lachnospirales</taxon>
        <taxon>Lachnospiraceae</taxon>
        <taxon>Otoolea</taxon>
    </lineage>
</organism>
<sequence>MWIQSDIFLLFQEIVDVSDIVPVNLTQFISRMKYLLAYCRDTGNCSSFEFCAAEIFRFKFIPSAFWVSLFCRTVIRKQKRVDF</sequence>